<dbReference type="Proteomes" id="UP000054477">
    <property type="component" value="Unassembled WGS sequence"/>
</dbReference>
<proteinExistence type="predicted"/>
<keyword evidence="2" id="KW-1185">Reference proteome</keyword>
<evidence type="ECO:0000313" key="2">
    <source>
        <dbReference type="Proteomes" id="UP000054477"/>
    </source>
</evidence>
<organism evidence="1 2">
    <name type="scientific">Laccaria amethystina LaAM-08-1</name>
    <dbReference type="NCBI Taxonomy" id="1095629"/>
    <lineage>
        <taxon>Eukaryota</taxon>
        <taxon>Fungi</taxon>
        <taxon>Dikarya</taxon>
        <taxon>Basidiomycota</taxon>
        <taxon>Agaricomycotina</taxon>
        <taxon>Agaricomycetes</taxon>
        <taxon>Agaricomycetidae</taxon>
        <taxon>Agaricales</taxon>
        <taxon>Agaricineae</taxon>
        <taxon>Hydnangiaceae</taxon>
        <taxon>Laccaria</taxon>
    </lineage>
</organism>
<sequence>MLQFFRPDAAPLNQSKQKKAKAREQEILPSDFELQVQSVRYGYPYSRSLRVRCEALSMLFLSLKNDASENSITRAVLLGYFSSSTHTTCLSIASDYPLQINRWQLHRPSPKDKILSQPCLLQVRALSVYRLCIALELHFQTNLLLEVNLWKLHLSRKQLLNLQHPSDGFLHLLHSPSLGYKDLSQPPCLLHFWALSLVHHSQPNQIRIFV</sequence>
<evidence type="ECO:0000313" key="1">
    <source>
        <dbReference type="EMBL" id="KIJ91146.1"/>
    </source>
</evidence>
<gene>
    <name evidence="1" type="ORF">K443DRAFT_507220</name>
</gene>
<reference evidence="2" key="2">
    <citation type="submission" date="2015-01" db="EMBL/GenBank/DDBJ databases">
        <title>Evolutionary Origins and Diversification of the Mycorrhizal Mutualists.</title>
        <authorList>
            <consortium name="DOE Joint Genome Institute"/>
            <consortium name="Mycorrhizal Genomics Consortium"/>
            <person name="Kohler A."/>
            <person name="Kuo A."/>
            <person name="Nagy L.G."/>
            <person name="Floudas D."/>
            <person name="Copeland A."/>
            <person name="Barry K.W."/>
            <person name="Cichocki N."/>
            <person name="Veneault-Fourrey C."/>
            <person name="LaButti K."/>
            <person name="Lindquist E.A."/>
            <person name="Lipzen A."/>
            <person name="Lundell T."/>
            <person name="Morin E."/>
            <person name="Murat C."/>
            <person name="Riley R."/>
            <person name="Ohm R."/>
            <person name="Sun H."/>
            <person name="Tunlid A."/>
            <person name="Henrissat B."/>
            <person name="Grigoriev I.V."/>
            <person name="Hibbett D.S."/>
            <person name="Martin F."/>
        </authorList>
    </citation>
    <scope>NUCLEOTIDE SEQUENCE [LARGE SCALE GENOMIC DNA]</scope>
    <source>
        <strain evidence="2">LaAM-08-1</strain>
    </source>
</reference>
<accession>A0A0C9X0S0</accession>
<protein>
    <submittedName>
        <fullName evidence="1">Uncharacterized protein</fullName>
    </submittedName>
</protein>
<dbReference type="EMBL" id="KN839048">
    <property type="protein sequence ID" value="KIJ91146.1"/>
    <property type="molecule type" value="Genomic_DNA"/>
</dbReference>
<reference evidence="1 2" key="1">
    <citation type="submission" date="2014-04" db="EMBL/GenBank/DDBJ databases">
        <authorList>
            <consortium name="DOE Joint Genome Institute"/>
            <person name="Kuo A."/>
            <person name="Kohler A."/>
            <person name="Nagy L.G."/>
            <person name="Floudas D."/>
            <person name="Copeland A."/>
            <person name="Barry K.W."/>
            <person name="Cichocki N."/>
            <person name="Veneault-Fourrey C."/>
            <person name="LaButti K."/>
            <person name="Lindquist E.A."/>
            <person name="Lipzen A."/>
            <person name="Lundell T."/>
            <person name="Morin E."/>
            <person name="Murat C."/>
            <person name="Sun H."/>
            <person name="Tunlid A."/>
            <person name="Henrissat B."/>
            <person name="Grigoriev I.V."/>
            <person name="Hibbett D.S."/>
            <person name="Martin F."/>
            <person name="Nordberg H.P."/>
            <person name="Cantor M.N."/>
            <person name="Hua S.X."/>
        </authorList>
    </citation>
    <scope>NUCLEOTIDE SEQUENCE [LARGE SCALE GENOMIC DNA]</scope>
    <source>
        <strain evidence="1 2">LaAM-08-1</strain>
    </source>
</reference>
<name>A0A0C9X0S0_9AGAR</name>
<dbReference type="HOGENOM" id="CLU_1310323_0_0_1"/>
<dbReference type="AlphaFoldDB" id="A0A0C9X0S0"/>